<dbReference type="AlphaFoldDB" id="A0A8H6J0C2"/>
<dbReference type="EMBL" id="WIGN01000227">
    <property type="protein sequence ID" value="KAF6803813.1"/>
    <property type="molecule type" value="Genomic_DNA"/>
</dbReference>
<comment type="caution">
    <text evidence="1">The sequence shown here is derived from an EMBL/GenBank/DDBJ whole genome shotgun (WGS) entry which is preliminary data.</text>
</comment>
<protein>
    <submittedName>
        <fullName evidence="1">Uncharacterized protein</fullName>
    </submittedName>
</protein>
<accession>A0A8H6J0C2</accession>
<keyword evidence="2" id="KW-1185">Reference proteome</keyword>
<sequence length="130" mass="14022">MASMRPEPLDRVSFNCQATEATLLPYPTTGCLALPPRPVSLHRLAESMPPLRGPGVISPESRAWLELSLSAARSSQLGAQCPVRAQSMSRDPELFAPSLRSQVLCTLLWLDCPIVDGTLSDVNAIIVVRG</sequence>
<dbReference type="Proteomes" id="UP000652219">
    <property type="component" value="Unassembled WGS sequence"/>
</dbReference>
<name>A0A8H6J0C2_9PEZI</name>
<gene>
    <name evidence="1" type="ORF">CSOJ01_10651</name>
</gene>
<evidence type="ECO:0000313" key="2">
    <source>
        <dbReference type="Proteomes" id="UP000652219"/>
    </source>
</evidence>
<proteinExistence type="predicted"/>
<evidence type="ECO:0000313" key="1">
    <source>
        <dbReference type="EMBL" id="KAF6803813.1"/>
    </source>
</evidence>
<organism evidence="1 2">
    <name type="scientific">Colletotrichum sojae</name>
    <dbReference type="NCBI Taxonomy" id="2175907"/>
    <lineage>
        <taxon>Eukaryota</taxon>
        <taxon>Fungi</taxon>
        <taxon>Dikarya</taxon>
        <taxon>Ascomycota</taxon>
        <taxon>Pezizomycotina</taxon>
        <taxon>Sordariomycetes</taxon>
        <taxon>Hypocreomycetidae</taxon>
        <taxon>Glomerellales</taxon>
        <taxon>Glomerellaceae</taxon>
        <taxon>Colletotrichum</taxon>
        <taxon>Colletotrichum orchidearum species complex</taxon>
    </lineage>
</organism>
<reference evidence="1 2" key="1">
    <citation type="journal article" date="2020" name="Phytopathology">
        <title>Genome Sequence Resources of Colletotrichum truncatum, C. plurivorum, C. musicola, and C. sojae: Four Species Pathogenic to Soybean (Glycine max).</title>
        <authorList>
            <person name="Rogerio F."/>
            <person name="Boufleur T.R."/>
            <person name="Ciampi-Guillardi M."/>
            <person name="Sukno S.A."/>
            <person name="Thon M.R."/>
            <person name="Massola Junior N.S."/>
            <person name="Baroncelli R."/>
        </authorList>
    </citation>
    <scope>NUCLEOTIDE SEQUENCE [LARGE SCALE GENOMIC DNA]</scope>
    <source>
        <strain evidence="1 2">LFN0009</strain>
    </source>
</reference>